<reference evidence="1" key="1">
    <citation type="journal article" date="2015" name="Nature">
        <title>Complex archaea that bridge the gap between prokaryotes and eukaryotes.</title>
        <authorList>
            <person name="Spang A."/>
            <person name="Saw J.H."/>
            <person name="Jorgensen S.L."/>
            <person name="Zaremba-Niedzwiedzka K."/>
            <person name="Martijn J."/>
            <person name="Lind A.E."/>
            <person name="van Eijk R."/>
            <person name="Schleper C."/>
            <person name="Guy L."/>
            <person name="Ettema T.J."/>
        </authorList>
    </citation>
    <scope>NUCLEOTIDE SEQUENCE</scope>
</reference>
<evidence type="ECO:0000313" key="1">
    <source>
        <dbReference type="EMBL" id="KKK85710.1"/>
    </source>
</evidence>
<sequence>MRYDDFLERKRNAPQDEYFDIGARYCQDKEDELDVPTLFDLKGI</sequence>
<name>A0A0F8ZI29_9ZZZZ</name>
<gene>
    <name evidence="1" type="ORF">LCGC14_2770580</name>
</gene>
<comment type="caution">
    <text evidence="1">The sequence shown here is derived from an EMBL/GenBank/DDBJ whole genome shotgun (WGS) entry which is preliminary data.</text>
</comment>
<accession>A0A0F8ZI29</accession>
<proteinExistence type="predicted"/>
<organism evidence="1">
    <name type="scientific">marine sediment metagenome</name>
    <dbReference type="NCBI Taxonomy" id="412755"/>
    <lineage>
        <taxon>unclassified sequences</taxon>
        <taxon>metagenomes</taxon>
        <taxon>ecological metagenomes</taxon>
    </lineage>
</organism>
<protein>
    <submittedName>
        <fullName evidence="1">Uncharacterized protein</fullName>
    </submittedName>
</protein>
<dbReference type="AlphaFoldDB" id="A0A0F8ZI29"/>
<dbReference type="EMBL" id="LAZR01051182">
    <property type="protein sequence ID" value="KKK85710.1"/>
    <property type="molecule type" value="Genomic_DNA"/>
</dbReference>